<comment type="caution">
    <text evidence="6">The sequence shown here is derived from an EMBL/GenBank/DDBJ whole genome shotgun (WGS) entry which is preliminary data.</text>
</comment>
<dbReference type="Gene3D" id="3.40.1280.10">
    <property type="match status" value="1"/>
</dbReference>
<organism evidence="6">
    <name type="scientific">uncultured bacterium</name>
    <name type="common">gcode 4</name>
    <dbReference type="NCBI Taxonomy" id="1234023"/>
    <lineage>
        <taxon>Bacteria</taxon>
        <taxon>environmental samples</taxon>
    </lineage>
</organism>
<reference evidence="6" key="1">
    <citation type="journal article" date="2012" name="Science">
        <title>Fermentation, hydrogen, and sulfur metabolism in multiple uncultivated bacterial phyla.</title>
        <authorList>
            <person name="Wrighton K.C."/>
            <person name="Thomas B.C."/>
            <person name="Sharon I."/>
            <person name="Miller C.S."/>
            <person name="Castelle C.J."/>
            <person name="VerBerkmoes N.C."/>
            <person name="Wilkins M.J."/>
            <person name="Hettich R.L."/>
            <person name="Lipton M.S."/>
            <person name="Williams K.H."/>
            <person name="Long P.E."/>
            <person name="Banfield J.F."/>
        </authorList>
    </citation>
    <scope>NUCLEOTIDE SEQUENCE [LARGE SCALE GENOMIC DNA]</scope>
</reference>
<protein>
    <recommendedName>
        <fullName evidence="5">Ribosomal RNA large subunit methyltransferase H</fullName>
        <ecNumber evidence="5">2.1.1.177</ecNumber>
    </recommendedName>
    <alternativeName>
        <fullName evidence="5">23S rRNA (pseudouridine1915-N3)-methyltransferase</fullName>
    </alternativeName>
    <alternativeName>
        <fullName evidence="5">23S rRNA m3Psi1915 methyltransferase</fullName>
    </alternativeName>
    <alternativeName>
        <fullName evidence="5">rRNA (pseudouridine-N3-)-methyltransferase RlmH</fullName>
    </alternativeName>
</protein>
<feature type="binding site" evidence="5">
    <location>
        <position position="98"/>
    </location>
    <ligand>
        <name>S-adenosyl-L-methionine</name>
        <dbReference type="ChEBI" id="CHEBI:59789"/>
    </ligand>
</feature>
<comment type="caution">
    <text evidence="5">Lacks conserved residue(s) required for the propagation of feature annotation.</text>
</comment>
<comment type="similarity">
    <text evidence="4 5">Belongs to the RNA methyltransferase RlmH family.</text>
</comment>
<comment type="function">
    <text evidence="5">Specifically methylates the pseudouridine at position 1915 (m3Psi1915) in 23S rRNA.</text>
</comment>
<dbReference type="PIRSF" id="PIRSF004505">
    <property type="entry name" value="MT_bac"/>
    <property type="match status" value="1"/>
</dbReference>
<dbReference type="Pfam" id="PF02590">
    <property type="entry name" value="SPOUT_MTase"/>
    <property type="match status" value="1"/>
</dbReference>
<gene>
    <name evidence="5" type="primary">rlmH</name>
    <name evidence="6" type="ORF">ACD_2C00174G0006</name>
</gene>
<dbReference type="PANTHER" id="PTHR33603:SF1">
    <property type="entry name" value="RIBOSOMAL RNA LARGE SUBUNIT METHYLTRANSFERASE H"/>
    <property type="match status" value="1"/>
</dbReference>
<dbReference type="GO" id="GO:0070038">
    <property type="term" value="F:rRNA (pseudouridine-N3-)-methyltransferase activity"/>
    <property type="evidence" value="ECO:0007669"/>
    <property type="project" value="UniProtKB-UniRule"/>
</dbReference>
<keyword evidence="3 5" id="KW-0949">S-adenosyl-L-methionine</keyword>
<accession>K2GGA9</accession>
<dbReference type="AlphaFoldDB" id="K2GGA9"/>
<evidence type="ECO:0000256" key="2">
    <source>
        <dbReference type="ARBA" id="ARBA00022679"/>
    </source>
</evidence>
<dbReference type="GO" id="GO:0005737">
    <property type="term" value="C:cytoplasm"/>
    <property type="evidence" value="ECO:0007669"/>
    <property type="project" value="UniProtKB-SubCell"/>
</dbReference>
<dbReference type="HAMAP" id="MF_00658">
    <property type="entry name" value="23SrRNA_methyltr_H"/>
    <property type="match status" value="1"/>
</dbReference>
<feature type="binding site" evidence="5">
    <location>
        <position position="67"/>
    </location>
    <ligand>
        <name>S-adenosyl-L-methionine</name>
        <dbReference type="ChEBI" id="CHEBI:59789"/>
    </ligand>
</feature>
<comment type="subcellular location">
    <subcellularLocation>
        <location evidence="5">Cytoplasm</location>
    </subcellularLocation>
</comment>
<keyword evidence="5" id="KW-0698">rRNA processing</keyword>
<evidence type="ECO:0000256" key="3">
    <source>
        <dbReference type="ARBA" id="ARBA00022691"/>
    </source>
</evidence>
<dbReference type="SUPFAM" id="SSF75217">
    <property type="entry name" value="alpha/beta knot"/>
    <property type="match status" value="1"/>
</dbReference>
<comment type="subunit">
    <text evidence="5">Homodimer.</text>
</comment>
<dbReference type="InterPro" id="IPR029026">
    <property type="entry name" value="tRNA_m1G_MTases_N"/>
</dbReference>
<evidence type="ECO:0000313" key="6">
    <source>
        <dbReference type="EMBL" id="EKE29444.1"/>
    </source>
</evidence>
<dbReference type="InterPro" id="IPR029028">
    <property type="entry name" value="Alpha/beta_knot_MTases"/>
</dbReference>
<keyword evidence="2 5" id="KW-0808">Transferase</keyword>
<sequence>MLQIIIVSDSFNHFDKPISEYMKRLWKEIKIFKIKPEKNWEISTIVRKETEKIKEIIDKEKWYVIGLDFLGDELSTEDFNDYVNKTIQRQPKITFVIGGSYGYDKEVMNQYFQKKLSLWKMTFPHSMAFLMLLEQIYRIKSIEKNTGYHH</sequence>
<keyword evidence="5" id="KW-0963">Cytoplasm</keyword>
<proteinExistence type="inferred from homology"/>
<dbReference type="EMBL" id="AMFJ01000174">
    <property type="protein sequence ID" value="EKE29444.1"/>
    <property type="molecule type" value="Genomic_DNA"/>
</dbReference>
<dbReference type="EC" id="2.1.1.177" evidence="5"/>
<evidence type="ECO:0000256" key="5">
    <source>
        <dbReference type="HAMAP-Rule" id="MF_00658"/>
    </source>
</evidence>
<comment type="catalytic activity">
    <reaction evidence="5">
        <text>pseudouridine(1915) in 23S rRNA + S-adenosyl-L-methionine = N(3)-methylpseudouridine(1915) in 23S rRNA + S-adenosyl-L-homocysteine + H(+)</text>
        <dbReference type="Rhea" id="RHEA:42752"/>
        <dbReference type="Rhea" id="RHEA-COMP:10221"/>
        <dbReference type="Rhea" id="RHEA-COMP:10222"/>
        <dbReference type="ChEBI" id="CHEBI:15378"/>
        <dbReference type="ChEBI" id="CHEBI:57856"/>
        <dbReference type="ChEBI" id="CHEBI:59789"/>
        <dbReference type="ChEBI" id="CHEBI:65314"/>
        <dbReference type="ChEBI" id="CHEBI:74486"/>
        <dbReference type="EC" id="2.1.1.177"/>
    </reaction>
</comment>
<dbReference type="InterPro" id="IPR003742">
    <property type="entry name" value="RlmH-like"/>
</dbReference>
<dbReference type="PANTHER" id="PTHR33603">
    <property type="entry name" value="METHYLTRANSFERASE"/>
    <property type="match status" value="1"/>
</dbReference>
<name>K2GGA9_9BACT</name>
<dbReference type="CDD" id="cd18081">
    <property type="entry name" value="RlmH-like"/>
    <property type="match status" value="1"/>
</dbReference>
<evidence type="ECO:0000256" key="4">
    <source>
        <dbReference type="ARBA" id="ARBA00038303"/>
    </source>
</evidence>
<evidence type="ECO:0000256" key="1">
    <source>
        <dbReference type="ARBA" id="ARBA00022603"/>
    </source>
</evidence>
<keyword evidence="1 5" id="KW-0489">Methyltransferase</keyword>